<dbReference type="Pfam" id="PF13426">
    <property type="entry name" value="PAS_9"/>
    <property type="match status" value="2"/>
</dbReference>
<dbReference type="Gene3D" id="3.30.70.270">
    <property type="match status" value="1"/>
</dbReference>
<dbReference type="InterPro" id="IPR003660">
    <property type="entry name" value="HAMP_dom"/>
</dbReference>
<dbReference type="Gene3D" id="6.10.340.10">
    <property type="match status" value="1"/>
</dbReference>
<keyword evidence="9" id="KW-1185">Reference proteome</keyword>
<feature type="transmembrane region" description="Helical" evidence="2">
    <location>
        <begin position="12"/>
        <end position="37"/>
    </location>
</feature>
<feature type="domain" description="PAS" evidence="3">
    <location>
        <begin position="677"/>
        <end position="722"/>
    </location>
</feature>
<dbReference type="InterPro" id="IPR035919">
    <property type="entry name" value="EAL_sf"/>
</dbReference>
<dbReference type="AlphaFoldDB" id="A0A941DCR9"/>
<dbReference type="SUPFAM" id="SSF55073">
    <property type="entry name" value="Nucleotide cyclase"/>
    <property type="match status" value="1"/>
</dbReference>
<dbReference type="NCBIfam" id="TIGR00254">
    <property type="entry name" value="GGDEF"/>
    <property type="match status" value="1"/>
</dbReference>
<evidence type="ECO:0000259" key="4">
    <source>
        <dbReference type="PROSITE" id="PS50113"/>
    </source>
</evidence>
<feature type="domain" description="GGDEF" evidence="7">
    <location>
        <begin position="834"/>
        <end position="972"/>
    </location>
</feature>
<dbReference type="InterPro" id="IPR029787">
    <property type="entry name" value="Nucleotide_cyclase"/>
</dbReference>
<dbReference type="InterPro" id="IPR000700">
    <property type="entry name" value="PAS-assoc_C"/>
</dbReference>
<gene>
    <name evidence="8" type="ORF">KDM92_03875</name>
</gene>
<name>A0A941DCR9_9BURK</name>
<dbReference type="SUPFAM" id="SSF158472">
    <property type="entry name" value="HAMP domain-like"/>
    <property type="match status" value="1"/>
</dbReference>
<dbReference type="CDD" id="cd06225">
    <property type="entry name" value="HAMP"/>
    <property type="match status" value="1"/>
</dbReference>
<dbReference type="Pfam" id="PF13188">
    <property type="entry name" value="PAS_8"/>
    <property type="match status" value="1"/>
</dbReference>
<keyword evidence="2" id="KW-1133">Transmembrane helix</keyword>
<dbReference type="CDD" id="cd01948">
    <property type="entry name" value="EAL"/>
    <property type="match status" value="1"/>
</dbReference>
<comment type="catalytic activity">
    <reaction evidence="1">
        <text>3',3'-c-di-GMP + H2O = 5'-phosphoguanylyl(3'-&gt;5')guanosine + H(+)</text>
        <dbReference type="Rhea" id="RHEA:24902"/>
        <dbReference type="ChEBI" id="CHEBI:15377"/>
        <dbReference type="ChEBI" id="CHEBI:15378"/>
        <dbReference type="ChEBI" id="CHEBI:58754"/>
        <dbReference type="ChEBI" id="CHEBI:58805"/>
        <dbReference type="EC" id="3.1.4.52"/>
    </reaction>
    <physiologicalReaction direction="left-to-right" evidence="1">
        <dbReference type="Rhea" id="RHEA:24903"/>
    </physiologicalReaction>
</comment>
<dbReference type="PANTHER" id="PTHR44757">
    <property type="entry name" value="DIGUANYLATE CYCLASE DGCP"/>
    <property type="match status" value="1"/>
</dbReference>
<reference evidence="8 9" key="1">
    <citation type="submission" date="2021-04" db="EMBL/GenBank/DDBJ databases">
        <title>novel species isolated from subtropical streams in China.</title>
        <authorList>
            <person name="Lu H."/>
        </authorList>
    </citation>
    <scope>NUCLEOTIDE SEQUENCE [LARGE SCALE GENOMIC DNA]</scope>
    <source>
        <strain evidence="8 9">BYS107W</strain>
    </source>
</reference>
<dbReference type="SMART" id="SM00267">
    <property type="entry name" value="GGDEF"/>
    <property type="match status" value="1"/>
</dbReference>
<comment type="caution">
    <text evidence="8">The sequence shown here is derived from an EMBL/GenBank/DDBJ whole genome shotgun (WGS) entry which is preliminary data.</text>
</comment>
<feature type="domain" description="EAL" evidence="5">
    <location>
        <begin position="981"/>
        <end position="1235"/>
    </location>
</feature>
<dbReference type="Pfam" id="PF00672">
    <property type="entry name" value="HAMP"/>
    <property type="match status" value="1"/>
</dbReference>
<dbReference type="SMART" id="SM00304">
    <property type="entry name" value="HAMP"/>
    <property type="match status" value="1"/>
</dbReference>
<dbReference type="PROSITE" id="PS50113">
    <property type="entry name" value="PAC"/>
    <property type="match status" value="1"/>
</dbReference>
<dbReference type="InterPro" id="IPR043128">
    <property type="entry name" value="Rev_trsase/Diguanyl_cyclase"/>
</dbReference>
<dbReference type="SMART" id="SM00091">
    <property type="entry name" value="PAS"/>
    <property type="match status" value="3"/>
</dbReference>
<proteinExistence type="predicted"/>
<accession>A0A941DCR9</accession>
<keyword evidence="2" id="KW-0812">Transmembrane</keyword>
<evidence type="ECO:0000256" key="2">
    <source>
        <dbReference type="SAM" id="Phobius"/>
    </source>
</evidence>
<keyword evidence="2" id="KW-0472">Membrane</keyword>
<dbReference type="SMART" id="SM00086">
    <property type="entry name" value="PAC"/>
    <property type="match status" value="3"/>
</dbReference>
<dbReference type="GO" id="GO:0071732">
    <property type="term" value="P:cellular response to nitric oxide"/>
    <property type="evidence" value="ECO:0007669"/>
    <property type="project" value="UniProtKB-ARBA"/>
</dbReference>
<dbReference type="PROSITE" id="PS50885">
    <property type="entry name" value="HAMP"/>
    <property type="match status" value="1"/>
</dbReference>
<dbReference type="NCBIfam" id="TIGR00229">
    <property type="entry name" value="sensory_box"/>
    <property type="match status" value="2"/>
</dbReference>
<dbReference type="Gene3D" id="3.20.20.450">
    <property type="entry name" value="EAL domain"/>
    <property type="match status" value="1"/>
</dbReference>
<evidence type="ECO:0000313" key="9">
    <source>
        <dbReference type="Proteomes" id="UP000680158"/>
    </source>
</evidence>
<dbReference type="InterPro" id="IPR035965">
    <property type="entry name" value="PAS-like_dom_sf"/>
</dbReference>
<dbReference type="CDD" id="cd01949">
    <property type="entry name" value="GGDEF"/>
    <property type="match status" value="1"/>
</dbReference>
<dbReference type="PROSITE" id="PS50887">
    <property type="entry name" value="GGDEF"/>
    <property type="match status" value="1"/>
</dbReference>
<feature type="domain" description="PAS" evidence="3">
    <location>
        <begin position="557"/>
        <end position="627"/>
    </location>
</feature>
<dbReference type="SUPFAM" id="SSF141868">
    <property type="entry name" value="EAL domain-like"/>
    <property type="match status" value="1"/>
</dbReference>
<feature type="domain" description="PAC" evidence="4">
    <location>
        <begin position="750"/>
        <end position="802"/>
    </location>
</feature>
<dbReference type="InterPro" id="IPR052155">
    <property type="entry name" value="Biofilm_reg_signaling"/>
</dbReference>
<dbReference type="SUPFAM" id="SSF55785">
    <property type="entry name" value="PYP-like sensor domain (PAS domain)"/>
    <property type="match status" value="3"/>
</dbReference>
<evidence type="ECO:0000259" key="7">
    <source>
        <dbReference type="PROSITE" id="PS50887"/>
    </source>
</evidence>
<dbReference type="Proteomes" id="UP000680158">
    <property type="component" value="Unassembled WGS sequence"/>
</dbReference>
<dbReference type="InterPro" id="IPR000014">
    <property type="entry name" value="PAS"/>
</dbReference>
<dbReference type="EMBL" id="JAGSPM010000002">
    <property type="protein sequence ID" value="MBR7745706.1"/>
    <property type="molecule type" value="Genomic_DNA"/>
</dbReference>
<evidence type="ECO:0000313" key="8">
    <source>
        <dbReference type="EMBL" id="MBR7745706.1"/>
    </source>
</evidence>
<dbReference type="InterPro" id="IPR000160">
    <property type="entry name" value="GGDEF_dom"/>
</dbReference>
<dbReference type="RefSeq" id="WP_212683096.1">
    <property type="nucleotide sequence ID" value="NZ_JAGSPM010000002.1"/>
</dbReference>
<dbReference type="FunFam" id="3.30.70.270:FF:000001">
    <property type="entry name" value="Diguanylate cyclase domain protein"/>
    <property type="match status" value="1"/>
</dbReference>
<dbReference type="CDD" id="cd00130">
    <property type="entry name" value="PAS"/>
    <property type="match status" value="2"/>
</dbReference>
<evidence type="ECO:0000256" key="1">
    <source>
        <dbReference type="ARBA" id="ARBA00051114"/>
    </source>
</evidence>
<dbReference type="GO" id="GO:0071111">
    <property type="term" value="F:cyclic-guanylate-specific phosphodiesterase activity"/>
    <property type="evidence" value="ECO:0007669"/>
    <property type="project" value="UniProtKB-EC"/>
</dbReference>
<dbReference type="Gene3D" id="3.30.450.20">
    <property type="entry name" value="PAS domain"/>
    <property type="match status" value="3"/>
</dbReference>
<dbReference type="PANTHER" id="PTHR44757:SF2">
    <property type="entry name" value="BIOFILM ARCHITECTURE MAINTENANCE PROTEIN MBAA"/>
    <property type="match status" value="1"/>
</dbReference>
<dbReference type="InterPro" id="IPR001633">
    <property type="entry name" value="EAL_dom"/>
</dbReference>
<sequence length="1240" mass="137828">MFTSFSNRITGYFAAVLLAAMGILFFLWYVGLPAIGLTGAREERLLSAITQLEMKADLQRNLVIADLQDSSADLSFISESVEIKRILTSMSLIGAEKDLEKNVDKKADRSSESRSEKSLEKNLESAALSAQLENKFQILSKARSRRFRGLMLIDLSRKAVLASAASGEQTTIPEQDLNALAASPDFDSLILSWSDTQNKAAEAAHKVQAIVLPVKLHTTEPAKIVLLGLLDLDLFLQDRLMLDADLVKRFGTTLLFDAKANLVFSFPKIASSTPLYIPDRAVLGGFEGSVSQRNAANEELIAVYRNLRLSRTQMWTMVLVTKKSDVLSGLLRNIDFLLIAGCLISLLALSLIRMFARRLTRPLDGLASSAAQLGRGDLGVRAVINPDDTGEIRTLTTAFNGMADAVQNAQESLEATIADRSQELAWSEARHLTLFNATASAVIVMDVRRMIDCNPAAVSLFGARDRQHLMQCKPIDLSPEYQSEGRSSLQLSNHYFALAREHGAYACEWIHQRLDTGVCFDAEVLLNLVELDGKSLIQASVRDISVRKKVEAALHASEERHRTLVEWSPEGINVHRKGRLIYVNASAIRMLGASSAEQLIGRPITEIIHPDFHHLLQTRIKTINEPGGQEQSYEIKFVKVDGTAIDVMAQGALIEFDGAPSVYVAWHDETEAKRHAESQRIAATAFESQEGMFVTDANWLILRTNQSFNQITGFHADEIVGKPPRFLSEQFKQDSSYLAMLNSIAERGAWQGEVADQRKNGSVFPAWVNISSVTDEAGVITHYVGTFNDITLRKTAEDEIRNLAFYDPLTQLPNRRLLMDRLEQALALGNRHHRKGALLFIDLDNFKTLNDTLGHDHGDLLLRQVAERLSLCTREGDTVARLGGDEFVVMLENLDEDIFDAANQAETVAIKILSELNQTYWLGVNEHHSSPSIGVTLFGEKPETIAEPLKRADLAMYQAKAAGRNTVRFFDPKMQAMVTQRAELEEDLRDAMLNDQFELHYQAQFNDQGQLFAAEALIRWRHPERGLISPAEFIPIAEDTGLITILGYWVLNTAMQQLAKWAQAPEFAGLTLAVNVSPSQFHQKNFVDQVTDVIDLTGADPRRLKLELTEGFSISNIEEVIARMAALRQRGVSFSLDDFGTGYSSLSYLKRLPLDQLKIDQSFVRDILIDPNDAAIAKMVIVLADSLGLSVVAEGVETLAQKAFLEQQGCRAYQGFLYSKPLALAEFEVFARHAYQVSYT</sequence>
<dbReference type="GO" id="GO:0016020">
    <property type="term" value="C:membrane"/>
    <property type="evidence" value="ECO:0007669"/>
    <property type="project" value="InterPro"/>
</dbReference>
<dbReference type="InterPro" id="IPR001610">
    <property type="entry name" value="PAC"/>
</dbReference>
<protein>
    <submittedName>
        <fullName evidence="8">EAL domain-containing protein</fullName>
    </submittedName>
</protein>
<evidence type="ECO:0000259" key="3">
    <source>
        <dbReference type="PROSITE" id="PS50112"/>
    </source>
</evidence>
<dbReference type="PROSITE" id="PS50112">
    <property type="entry name" value="PAS"/>
    <property type="match status" value="2"/>
</dbReference>
<evidence type="ECO:0000259" key="5">
    <source>
        <dbReference type="PROSITE" id="PS50883"/>
    </source>
</evidence>
<dbReference type="FunFam" id="3.20.20.450:FF:000001">
    <property type="entry name" value="Cyclic di-GMP phosphodiesterase yahA"/>
    <property type="match status" value="1"/>
</dbReference>
<dbReference type="Pfam" id="PF00563">
    <property type="entry name" value="EAL"/>
    <property type="match status" value="1"/>
</dbReference>
<dbReference type="PROSITE" id="PS50883">
    <property type="entry name" value="EAL"/>
    <property type="match status" value="1"/>
</dbReference>
<dbReference type="SMART" id="SM00052">
    <property type="entry name" value="EAL"/>
    <property type="match status" value="1"/>
</dbReference>
<feature type="domain" description="HAMP" evidence="6">
    <location>
        <begin position="357"/>
        <end position="411"/>
    </location>
</feature>
<dbReference type="GO" id="GO:0007165">
    <property type="term" value="P:signal transduction"/>
    <property type="evidence" value="ECO:0007669"/>
    <property type="project" value="InterPro"/>
</dbReference>
<evidence type="ECO:0000259" key="6">
    <source>
        <dbReference type="PROSITE" id="PS50885"/>
    </source>
</evidence>
<dbReference type="Pfam" id="PF00990">
    <property type="entry name" value="GGDEF"/>
    <property type="match status" value="1"/>
</dbReference>
<organism evidence="8 9">
    <name type="scientific">Undibacterium baiyunense</name>
    <dbReference type="NCBI Taxonomy" id="2828731"/>
    <lineage>
        <taxon>Bacteria</taxon>
        <taxon>Pseudomonadati</taxon>
        <taxon>Pseudomonadota</taxon>
        <taxon>Betaproteobacteria</taxon>
        <taxon>Burkholderiales</taxon>
        <taxon>Oxalobacteraceae</taxon>
        <taxon>Undibacterium</taxon>
    </lineage>
</organism>
<feature type="transmembrane region" description="Helical" evidence="2">
    <location>
        <begin position="336"/>
        <end position="356"/>
    </location>
</feature>